<evidence type="ECO:0000313" key="3">
    <source>
        <dbReference type="Proteomes" id="UP001152888"/>
    </source>
</evidence>
<proteinExistence type="predicted"/>
<keyword evidence="3" id="KW-1185">Reference proteome</keyword>
<feature type="compositionally biased region" description="Basic and acidic residues" evidence="1">
    <location>
        <begin position="98"/>
        <end position="127"/>
    </location>
</feature>
<dbReference type="EMBL" id="CAKOFQ010007020">
    <property type="protein sequence ID" value="CAH1987498.1"/>
    <property type="molecule type" value="Genomic_DNA"/>
</dbReference>
<feature type="region of interest" description="Disordered" evidence="1">
    <location>
        <begin position="78"/>
        <end position="147"/>
    </location>
</feature>
<dbReference type="AlphaFoldDB" id="A0A9P0PNA8"/>
<feature type="compositionally biased region" description="Basic residues" evidence="1">
    <location>
        <begin position="137"/>
        <end position="147"/>
    </location>
</feature>
<accession>A0A9P0PNA8</accession>
<protein>
    <submittedName>
        <fullName evidence="2">Uncharacterized protein</fullName>
    </submittedName>
</protein>
<dbReference type="OrthoDB" id="6775828at2759"/>
<feature type="compositionally biased region" description="Polar residues" evidence="1">
    <location>
        <begin position="78"/>
        <end position="92"/>
    </location>
</feature>
<comment type="caution">
    <text evidence="2">The sequence shown here is derived from an EMBL/GenBank/DDBJ whole genome shotgun (WGS) entry which is preliminary data.</text>
</comment>
<dbReference type="Proteomes" id="UP001152888">
    <property type="component" value="Unassembled WGS sequence"/>
</dbReference>
<sequence length="147" mass="16660">MINNKGIQFSKARTAGNSVKVLTNTPADYRQLVTLLDAMKRSFFIYQLKENRIEQRVVRGLPREMSTDDITEDLVNQGVSDAEVQQMNNKEATSALPRQDEDARKASRDPEAGHAHGQLREKEEIHRAQPMLPLRAVRTHAAKLPSR</sequence>
<gene>
    <name evidence="2" type="ORF">ACAOBT_LOCUS17876</name>
</gene>
<evidence type="ECO:0000256" key="1">
    <source>
        <dbReference type="SAM" id="MobiDB-lite"/>
    </source>
</evidence>
<organism evidence="2 3">
    <name type="scientific">Acanthoscelides obtectus</name>
    <name type="common">Bean weevil</name>
    <name type="synonym">Bruchus obtectus</name>
    <dbReference type="NCBI Taxonomy" id="200917"/>
    <lineage>
        <taxon>Eukaryota</taxon>
        <taxon>Metazoa</taxon>
        <taxon>Ecdysozoa</taxon>
        <taxon>Arthropoda</taxon>
        <taxon>Hexapoda</taxon>
        <taxon>Insecta</taxon>
        <taxon>Pterygota</taxon>
        <taxon>Neoptera</taxon>
        <taxon>Endopterygota</taxon>
        <taxon>Coleoptera</taxon>
        <taxon>Polyphaga</taxon>
        <taxon>Cucujiformia</taxon>
        <taxon>Chrysomeloidea</taxon>
        <taxon>Chrysomelidae</taxon>
        <taxon>Bruchinae</taxon>
        <taxon>Bruchini</taxon>
        <taxon>Acanthoscelides</taxon>
    </lineage>
</organism>
<reference evidence="2" key="1">
    <citation type="submission" date="2022-03" db="EMBL/GenBank/DDBJ databases">
        <authorList>
            <person name="Sayadi A."/>
        </authorList>
    </citation>
    <scope>NUCLEOTIDE SEQUENCE</scope>
</reference>
<evidence type="ECO:0000313" key="2">
    <source>
        <dbReference type="EMBL" id="CAH1987498.1"/>
    </source>
</evidence>
<name>A0A9P0PNA8_ACAOB</name>